<feature type="transmembrane region" description="Helical" evidence="5">
    <location>
        <begin position="145"/>
        <end position="163"/>
    </location>
</feature>
<evidence type="ECO:0000256" key="1">
    <source>
        <dbReference type="ARBA" id="ARBA00004370"/>
    </source>
</evidence>
<keyword evidence="4 5" id="KW-0472">Membrane</keyword>
<evidence type="ECO:0000313" key="8">
    <source>
        <dbReference type="Proteomes" id="UP001176961"/>
    </source>
</evidence>
<feature type="transmembrane region" description="Helical" evidence="5">
    <location>
        <begin position="235"/>
        <end position="256"/>
    </location>
</feature>
<feature type="transmembrane region" description="Helical" evidence="5">
    <location>
        <begin position="31"/>
        <end position="57"/>
    </location>
</feature>
<dbReference type="InterPro" id="IPR017452">
    <property type="entry name" value="GPCR_Rhodpsn_7TM"/>
</dbReference>
<reference evidence="7" key="1">
    <citation type="submission" date="2023-07" db="EMBL/GenBank/DDBJ databases">
        <authorList>
            <consortium name="CYATHOMIX"/>
        </authorList>
    </citation>
    <scope>NUCLEOTIDE SEQUENCE</scope>
    <source>
        <strain evidence="7">N/A</strain>
    </source>
</reference>
<dbReference type="EMBL" id="CATQJL010000305">
    <property type="protein sequence ID" value="CAJ0602865.1"/>
    <property type="molecule type" value="Genomic_DNA"/>
</dbReference>
<evidence type="ECO:0000256" key="2">
    <source>
        <dbReference type="ARBA" id="ARBA00022692"/>
    </source>
</evidence>
<dbReference type="GO" id="GO:0016020">
    <property type="term" value="C:membrane"/>
    <property type="evidence" value="ECO:0007669"/>
    <property type="project" value="UniProtKB-SubCell"/>
</dbReference>
<dbReference type="PROSITE" id="PS50262">
    <property type="entry name" value="G_PROTEIN_RECEP_F1_2"/>
    <property type="match status" value="1"/>
</dbReference>
<protein>
    <recommendedName>
        <fullName evidence="6">G-protein coupled receptors family 1 profile domain-containing protein</fullName>
    </recommendedName>
</protein>
<accession>A0AA36H335</accession>
<keyword evidence="2 5" id="KW-0812">Transmembrane</keyword>
<dbReference type="AlphaFoldDB" id="A0AA36H335"/>
<proteinExistence type="predicted"/>
<dbReference type="SUPFAM" id="SSF81321">
    <property type="entry name" value="Family A G protein-coupled receptor-like"/>
    <property type="match status" value="1"/>
</dbReference>
<sequence>MEENANDTTGDENLPVLSFLPPTEEPSSVEIATSVALVACLTIAICGNASQIVLQIYTKRLKRQNPSQFFITLLFIIHFLIPLGLPMVVLEKLVKIWMFGPFSCSAYHSLASAGRVLTPWAIMLLHLFIGMLLSRPSRVSTCNGTLSIFAFISMFVPVLLSVVPEGLAAQLEIIPKDEIKGEQYIMLIHTIRCTSSQESAHGTLRATLEFILPLLLCASIQLWLLVVAKLSFHSVIFKSLLTILIIYFFCYILHYIPAAKKEMESIVPIELDLRQTLPFVAPAVIWYPLSCLSAALCRGSADKSNDEQQPHFRSVGRTAELERSHLMGSEIIVL</sequence>
<keyword evidence="3 5" id="KW-1133">Transmembrane helix</keyword>
<feature type="transmembrane region" description="Helical" evidence="5">
    <location>
        <begin position="69"/>
        <end position="90"/>
    </location>
</feature>
<feature type="transmembrane region" description="Helical" evidence="5">
    <location>
        <begin position="110"/>
        <end position="133"/>
    </location>
</feature>
<comment type="subcellular location">
    <subcellularLocation>
        <location evidence="1">Membrane</location>
    </subcellularLocation>
</comment>
<feature type="domain" description="G-protein coupled receptors family 1 profile" evidence="6">
    <location>
        <begin position="47"/>
        <end position="257"/>
    </location>
</feature>
<feature type="transmembrane region" description="Helical" evidence="5">
    <location>
        <begin position="276"/>
        <end position="297"/>
    </location>
</feature>
<comment type="caution">
    <text evidence="7">The sequence shown here is derived from an EMBL/GenBank/DDBJ whole genome shotgun (WGS) entry which is preliminary data.</text>
</comment>
<dbReference type="Proteomes" id="UP001176961">
    <property type="component" value="Unassembled WGS sequence"/>
</dbReference>
<dbReference type="Gene3D" id="1.20.1070.10">
    <property type="entry name" value="Rhodopsin 7-helix transmembrane proteins"/>
    <property type="match status" value="1"/>
</dbReference>
<evidence type="ECO:0000256" key="3">
    <source>
        <dbReference type="ARBA" id="ARBA00022989"/>
    </source>
</evidence>
<feature type="transmembrane region" description="Helical" evidence="5">
    <location>
        <begin position="210"/>
        <end position="228"/>
    </location>
</feature>
<organism evidence="7 8">
    <name type="scientific">Cylicocyclus nassatus</name>
    <name type="common">Nematode worm</name>
    <dbReference type="NCBI Taxonomy" id="53992"/>
    <lineage>
        <taxon>Eukaryota</taxon>
        <taxon>Metazoa</taxon>
        <taxon>Ecdysozoa</taxon>
        <taxon>Nematoda</taxon>
        <taxon>Chromadorea</taxon>
        <taxon>Rhabditida</taxon>
        <taxon>Rhabditina</taxon>
        <taxon>Rhabditomorpha</taxon>
        <taxon>Strongyloidea</taxon>
        <taxon>Strongylidae</taxon>
        <taxon>Cylicocyclus</taxon>
    </lineage>
</organism>
<evidence type="ECO:0000256" key="5">
    <source>
        <dbReference type="SAM" id="Phobius"/>
    </source>
</evidence>
<gene>
    <name evidence="7" type="ORF">CYNAS_LOCUS14848</name>
</gene>
<evidence type="ECO:0000259" key="6">
    <source>
        <dbReference type="PROSITE" id="PS50262"/>
    </source>
</evidence>
<evidence type="ECO:0000313" key="7">
    <source>
        <dbReference type="EMBL" id="CAJ0602865.1"/>
    </source>
</evidence>
<evidence type="ECO:0000256" key="4">
    <source>
        <dbReference type="ARBA" id="ARBA00023136"/>
    </source>
</evidence>
<name>A0AA36H335_CYLNA</name>
<keyword evidence="8" id="KW-1185">Reference proteome</keyword>